<reference evidence="2" key="1">
    <citation type="submission" date="2018-06" db="EMBL/GenBank/DDBJ databases">
        <authorList>
            <person name="Zhirakovskaya E."/>
        </authorList>
    </citation>
    <scope>NUCLEOTIDE SEQUENCE</scope>
</reference>
<organism evidence="2">
    <name type="scientific">hydrothermal vent metagenome</name>
    <dbReference type="NCBI Taxonomy" id="652676"/>
    <lineage>
        <taxon>unclassified sequences</taxon>
        <taxon>metagenomes</taxon>
        <taxon>ecological metagenomes</taxon>
    </lineage>
</organism>
<gene>
    <name evidence="2" type="ORF">MNBD_BACTEROID07-1991</name>
</gene>
<accession>A0A3B0UQC3</accession>
<evidence type="ECO:0000259" key="1">
    <source>
        <dbReference type="Pfam" id="PF21778"/>
    </source>
</evidence>
<proteinExistence type="predicted"/>
<sequence>TYDAVSGHPDLFFCQHQHQVVAAPNLPEACFTLLEDQKISVVKGKLPVGEKYPQTARYNAVITNNFLIHNTKHSDPSLTEAFAENELIPVNQGYTRCNLLALNDDLFITSDKGIFSQLQKRDLDIHYFSPEGIILPGFGHGFLGGCLGVVENRIFVIGSLSRFPEGKKLSSLLESRNYKIVELYNGPLYDGGSLFFL</sequence>
<protein>
    <recommendedName>
        <fullName evidence="1">DUF6873 domain-containing protein</fullName>
    </recommendedName>
</protein>
<dbReference type="AlphaFoldDB" id="A0A3B0UQC3"/>
<dbReference type="EMBL" id="UOET01000518">
    <property type="protein sequence ID" value="VAW30463.1"/>
    <property type="molecule type" value="Genomic_DNA"/>
</dbReference>
<evidence type="ECO:0000313" key="2">
    <source>
        <dbReference type="EMBL" id="VAW30463.1"/>
    </source>
</evidence>
<dbReference type="InterPro" id="IPR049238">
    <property type="entry name" value="DUF6873"/>
</dbReference>
<dbReference type="Pfam" id="PF21778">
    <property type="entry name" value="DUF6873"/>
    <property type="match status" value="1"/>
</dbReference>
<feature type="domain" description="DUF6873" evidence="1">
    <location>
        <begin position="2"/>
        <end position="195"/>
    </location>
</feature>
<feature type="non-terminal residue" evidence="2">
    <location>
        <position position="1"/>
    </location>
</feature>
<name>A0A3B0UQC3_9ZZZZ</name>